<dbReference type="SUPFAM" id="SSF57903">
    <property type="entry name" value="FYVE/PHD zinc finger"/>
    <property type="match status" value="1"/>
</dbReference>
<accession>A0A9P0GIK2</accession>
<reference evidence="1" key="1">
    <citation type="submission" date="2022-01" db="EMBL/GenBank/DDBJ databases">
        <authorList>
            <person name="King R."/>
        </authorList>
    </citation>
    <scope>NUCLEOTIDE SEQUENCE</scope>
</reference>
<dbReference type="EMBL" id="OV651820">
    <property type="protein sequence ID" value="CAH1114934.1"/>
    <property type="molecule type" value="Genomic_DNA"/>
</dbReference>
<gene>
    <name evidence="1" type="ORF">PSYICH_LOCUS14434</name>
</gene>
<organism evidence="1 2">
    <name type="scientific">Psylliodes chrysocephalus</name>
    <dbReference type="NCBI Taxonomy" id="3402493"/>
    <lineage>
        <taxon>Eukaryota</taxon>
        <taxon>Metazoa</taxon>
        <taxon>Ecdysozoa</taxon>
        <taxon>Arthropoda</taxon>
        <taxon>Hexapoda</taxon>
        <taxon>Insecta</taxon>
        <taxon>Pterygota</taxon>
        <taxon>Neoptera</taxon>
        <taxon>Endopterygota</taxon>
        <taxon>Coleoptera</taxon>
        <taxon>Polyphaga</taxon>
        <taxon>Cucujiformia</taxon>
        <taxon>Chrysomeloidea</taxon>
        <taxon>Chrysomelidae</taxon>
        <taxon>Galerucinae</taxon>
        <taxon>Alticini</taxon>
        <taxon>Psylliodes</taxon>
    </lineage>
</organism>
<keyword evidence="2" id="KW-1185">Reference proteome</keyword>
<evidence type="ECO:0000313" key="2">
    <source>
        <dbReference type="Proteomes" id="UP001153636"/>
    </source>
</evidence>
<dbReference type="Gene3D" id="3.30.40.10">
    <property type="entry name" value="Zinc/RING finger domain, C3HC4 (zinc finger)"/>
    <property type="match status" value="1"/>
</dbReference>
<dbReference type="InterPro" id="IPR011011">
    <property type="entry name" value="Znf_FYVE_PHD"/>
</dbReference>
<sequence length="143" mass="16015">MKNNNITKKLRVSSSDSDVTVDLQTDSPNSIYDNDDQTECGEIYITTTSQEDWLQCVSCHRWLHEGCTNEAVEYLYSEEIEAVIVALPPEVDELTDEDDLNDDDLDVPVVSDVAAQTKINLPFVDEDDNNVPLSVFTRQGPST</sequence>
<dbReference type="InterPro" id="IPR013083">
    <property type="entry name" value="Znf_RING/FYVE/PHD"/>
</dbReference>
<evidence type="ECO:0000313" key="1">
    <source>
        <dbReference type="EMBL" id="CAH1114934.1"/>
    </source>
</evidence>
<dbReference type="Proteomes" id="UP001153636">
    <property type="component" value="Chromosome 8"/>
</dbReference>
<dbReference type="AlphaFoldDB" id="A0A9P0GIK2"/>
<dbReference type="OrthoDB" id="6776709at2759"/>
<protein>
    <submittedName>
        <fullName evidence="1">Uncharacterized protein</fullName>
    </submittedName>
</protein>
<proteinExistence type="predicted"/>
<name>A0A9P0GIK2_9CUCU</name>